<dbReference type="Gene3D" id="3.40.50.2000">
    <property type="entry name" value="Glycogen Phosphorylase B"/>
    <property type="match status" value="2"/>
</dbReference>
<dbReference type="RefSeq" id="WP_380600305.1">
    <property type="nucleotide sequence ID" value="NZ_JBHSDU010000005.1"/>
</dbReference>
<protein>
    <submittedName>
        <fullName evidence="2">Glycosyltransferase</fullName>
    </submittedName>
</protein>
<dbReference type="PANTHER" id="PTHR45947:SF3">
    <property type="entry name" value="SULFOQUINOVOSYL TRANSFERASE SQD2"/>
    <property type="match status" value="1"/>
</dbReference>
<dbReference type="Pfam" id="PF13579">
    <property type="entry name" value="Glyco_trans_4_4"/>
    <property type="match status" value="1"/>
</dbReference>
<dbReference type="InterPro" id="IPR050194">
    <property type="entry name" value="Glycosyltransferase_grp1"/>
</dbReference>
<sequence length="425" mass="47809">MLAPPPCRSSALASGMVNILSITDSYTEPMRILIITGSFPPMRCGVGDYTSQLAHTLASDGESTVAVLTSTEARPSRTHPDLCVLPIVDSWQWKELRKILRAVRSWGPDIIHIQYPTLGYGSTALPSFLAPVLRLSGFPIVQTWHEPNSLRLFRRPIHFLNFVARAITPGGLVVVRPDFRERTDRLLRWGVLTKSVQHIPNASAIPPINFGVDEREKIRSRYAPPGTRLVAFFGFIYPRKRVELLFDIVNPEDSHLVLVGDGFREQDLRLYSSTMYQLNKQYHERLVQLSRSERWKGKVTMTGFLPRHEAASVLAVADAVVLPVLDGGAGFNTSIHAAQAQGTFVLTTSTTRHGYDASEHTYFAREDDLEEMRMALLDHQTKRAQGSNAVVLRAWQSIARSHFELYRSQLARTLKAPPHIDDRPR</sequence>
<comment type="caution">
    <text evidence="2">The sequence shown here is derived from an EMBL/GenBank/DDBJ whole genome shotgun (WGS) entry which is preliminary data.</text>
</comment>
<keyword evidence="3" id="KW-1185">Reference proteome</keyword>
<dbReference type="SUPFAM" id="SSF53756">
    <property type="entry name" value="UDP-Glycosyltransferase/glycogen phosphorylase"/>
    <property type="match status" value="1"/>
</dbReference>
<organism evidence="2 3">
    <name type="scientific">Steroidobacter flavus</name>
    <dbReference type="NCBI Taxonomy" id="1842136"/>
    <lineage>
        <taxon>Bacteria</taxon>
        <taxon>Pseudomonadati</taxon>
        <taxon>Pseudomonadota</taxon>
        <taxon>Gammaproteobacteria</taxon>
        <taxon>Steroidobacterales</taxon>
        <taxon>Steroidobacteraceae</taxon>
        <taxon>Steroidobacter</taxon>
    </lineage>
</organism>
<dbReference type="PANTHER" id="PTHR45947">
    <property type="entry name" value="SULFOQUINOVOSYL TRANSFERASE SQD2"/>
    <property type="match status" value="1"/>
</dbReference>
<evidence type="ECO:0000259" key="1">
    <source>
        <dbReference type="Pfam" id="PF13579"/>
    </source>
</evidence>
<dbReference type="Proteomes" id="UP001595904">
    <property type="component" value="Unassembled WGS sequence"/>
</dbReference>
<name>A0ABV8SX60_9GAMM</name>
<feature type="domain" description="Glycosyltransferase subfamily 4-like N-terminal" evidence="1">
    <location>
        <begin position="45"/>
        <end position="165"/>
    </location>
</feature>
<dbReference type="Pfam" id="PF13692">
    <property type="entry name" value="Glyco_trans_1_4"/>
    <property type="match status" value="1"/>
</dbReference>
<proteinExistence type="predicted"/>
<evidence type="ECO:0000313" key="2">
    <source>
        <dbReference type="EMBL" id="MFC4311612.1"/>
    </source>
</evidence>
<accession>A0ABV8SX60</accession>
<gene>
    <name evidence="2" type="ORF">ACFPN2_21110</name>
</gene>
<dbReference type="EMBL" id="JBHSDU010000005">
    <property type="protein sequence ID" value="MFC4311612.1"/>
    <property type="molecule type" value="Genomic_DNA"/>
</dbReference>
<evidence type="ECO:0000313" key="3">
    <source>
        <dbReference type="Proteomes" id="UP001595904"/>
    </source>
</evidence>
<dbReference type="InterPro" id="IPR028098">
    <property type="entry name" value="Glyco_trans_4-like_N"/>
</dbReference>
<reference evidence="3" key="1">
    <citation type="journal article" date="2019" name="Int. J. Syst. Evol. Microbiol.">
        <title>The Global Catalogue of Microorganisms (GCM) 10K type strain sequencing project: providing services to taxonomists for standard genome sequencing and annotation.</title>
        <authorList>
            <consortium name="The Broad Institute Genomics Platform"/>
            <consortium name="The Broad Institute Genome Sequencing Center for Infectious Disease"/>
            <person name="Wu L."/>
            <person name="Ma J."/>
        </authorList>
    </citation>
    <scope>NUCLEOTIDE SEQUENCE [LARGE SCALE GENOMIC DNA]</scope>
    <source>
        <strain evidence="3">CGMCC 1.10759</strain>
    </source>
</reference>